<protein>
    <recommendedName>
        <fullName evidence="1">DUF7352 domain-containing protein</fullName>
    </recommendedName>
</protein>
<gene>
    <name evidence="2" type="ORF">P0Y55_11840</name>
</gene>
<keyword evidence="3" id="KW-1185">Reference proteome</keyword>
<dbReference type="Pfam" id="PF24043">
    <property type="entry name" value="DUF7352"/>
    <property type="match status" value="1"/>
</dbReference>
<proteinExistence type="predicted"/>
<reference evidence="2" key="1">
    <citation type="submission" date="2023-03" db="EMBL/GenBank/DDBJ databases">
        <title>Andean soil-derived lignocellulolytic bacterial consortium as a source of novel taxa and putative plastic-active enzymes.</title>
        <authorList>
            <person name="Diaz-Garcia L."/>
            <person name="Chuvochina M."/>
            <person name="Feuerriegel G."/>
            <person name="Bunk B."/>
            <person name="Sproer C."/>
            <person name="Streit W.R."/>
            <person name="Rodriguez L.M."/>
            <person name="Overmann J."/>
            <person name="Jimenez D.J."/>
        </authorList>
    </citation>
    <scope>NUCLEOTIDE SEQUENCE</scope>
    <source>
        <strain evidence="2">MAG 2441</strain>
    </source>
</reference>
<dbReference type="InterPro" id="IPR055776">
    <property type="entry name" value="DUF7352"/>
</dbReference>
<organism evidence="2 3">
    <name type="scientific">Candidatus Cohnella colombiensis</name>
    <dbReference type="NCBI Taxonomy" id="3121368"/>
    <lineage>
        <taxon>Bacteria</taxon>
        <taxon>Bacillati</taxon>
        <taxon>Bacillota</taxon>
        <taxon>Bacilli</taxon>
        <taxon>Bacillales</taxon>
        <taxon>Paenibacillaceae</taxon>
        <taxon>Cohnella</taxon>
    </lineage>
</organism>
<evidence type="ECO:0000313" key="3">
    <source>
        <dbReference type="Proteomes" id="UP001178662"/>
    </source>
</evidence>
<name>A0AA95ETQ9_9BACL</name>
<dbReference type="EMBL" id="CP119317">
    <property type="protein sequence ID" value="WEK53278.1"/>
    <property type="molecule type" value="Genomic_DNA"/>
</dbReference>
<accession>A0AA95ETQ9</accession>
<sequence>MSKILKHYIMPSADVQHIEVPIGSQLISVIEQRDCIVVYALVDDPDREKEKVPVMCVGTGWDIKVPDDHYILRLIGTVKVGELVWHVLELQDINELPF</sequence>
<evidence type="ECO:0000313" key="2">
    <source>
        <dbReference type="EMBL" id="WEK53278.1"/>
    </source>
</evidence>
<evidence type="ECO:0000259" key="1">
    <source>
        <dbReference type="Pfam" id="PF24043"/>
    </source>
</evidence>
<dbReference type="AlphaFoldDB" id="A0AA95ETQ9"/>
<feature type="domain" description="DUF7352" evidence="1">
    <location>
        <begin position="1"/>
        <end position="91"/>
    </location>
</feature>
<dbReference type="Proteomes" id="UP001178662">
    <property type="component" value="Chromosome"/>
</dbReference>